<sequence length="366" mass="39361">MTSTGPLDRLKRRIALSGPITVAEYMAEVLTHPSQGYYSTRDPFGAAGDFVTAPEISQMFGELIGLWCAEAWQRLGMPDPVVLAELGPGRGTLMSDALRAAGMLPGFRDALRLHLVELSPALRARQRDTLRDVDVIWHAEVAELPETPVLAIANEFFDALPIRQFEKTPRGWCERMVGYDPDADRLAFALAAPGPQAEAYVPEALRGAETGAVVEISPAAISVMHELARRVATHGGAVLAVDYGRAAPAAEPTLQAVQRHRRADVLDTPGEADLTAHVDFPTLVRAAREAGAEVHGPVGQGDFLLGLGLRQRADILKANASPRQRNDIDEAVKRLTAPQQMGRLFKALAVVPPGFGVPAGFPQEDA</sequence>
<dbReference type="GO" id="GO:0035243">
    <property type="term" value="F:protein-arginine omega-N symmetric methyltransferase activity"/>
    <property type="evidence" value="ECO:0007669"/>
    <property type="project" value="TreeGrafter"/>
</dbReference>
<protein>
    <submittedName>
        <fullName evidence="3">Class I SAM-dependent methyltransferase</fullName>
    </submittedName>
</protein>
<comment type="caution">
    <text evidence="3">The sequence shown here is derived from an EMBL/GenBank/DDBJ whole genome shotgun (WGS) entry which is preliminary data.</text>
</comment>
<evidence type="ECO:0000256" key="1">
    <source>
        <dbReference type="ARBA" id="ARBA00022603"/>
    </source>
</evidence>
<evidence type="ECO:0000313" key="3">
    <source>
        <dbReference type="EMBL" id="RDD62652.1"/>
    </source>
</evidence>
<dbReference type="InterPro" id="IPR038375">
    <property type="entry name" value="NDUFAF7_sf"/>
</dbReference>
<dbReference type="GO" id="GO:0032259">
    <property type="term" value="P:methylation"/>
    <property type="evidence" value="ECO:0007669"/>
    <property type="project" value="UniProtKB-KW"/>
</dbReference>
<dbReference type="SUPFAM" id="SSF53335">
    <property type="entry name" value="S-adenosyl-L-methionine-dependent methyltransferases"/>
    <property type="match status" value="1"/>
</dbReference>
<accession>A0A369TCV6</accession>
<dbReference type="RefSeq" id="WP_114581227.1">
    <property type="nucleotide sequence ID" value="NZ_QPMH01000004.1"/>
</dbReference>
<evidence type="ECO:0000313" key="4">
    <source>
        <dbReference type="Proteomes" id="UP000253941"/>
    </source>
</evidence>
<gene>
    <name evidence="3" type="ORF">DRB17_05685</name>
</gene>
<reference evidence="3 4" key="1">
    <citation type="submission" date="2018-07" db="EMBL/GenBank/DDBJ databases">
        <title>Venubactetium sediminum gen. nov., sp. nov., isolated from a marine solar saltern.</title>
        <authorList>
            <person name="Wang S."/>
        </authorList>
    </citation>
    <scope>NUCLEOTIDE SEQUENCE [LARGE SCALE GENOMIC DNA]</scope>
    <source>
        <strain evidence="3 4">WD2A32</strain>
    </source>
</reference>
<keyword evidence="2 3" id="KW-0808">Transferase</keyword>
<organism evidence="3 4">
    <name type="scientific">Ferruginivarius sediminum</name>
    <dbReference type="NCBI Taxonomy" id="2661937"/>
    <lineage>
        <taxon>Bacteria</taxon>
        <taxon>Pseudomonadati</taxon>
        <taxon>Pseudomonadota</taxon>
        <taxon>Alphaproteobacteria</taxon>
        <taxon>Rhodospirillales</taxon>
        <taxon>Rhodospirillaceae</taxon>
        <taxon>Ferruginivarius</taxon>
    </lineage>
</organism>
<dbReference type="InterPro" id="IPR003788">
    <property type="entry name" value="NDUFAF7"/>
</dbReference>
<dbReference type="Pfam" id="PF02636">
    <property type="entry name" value="Methyltransf_28"/>
    <property type="match status" value="1"/>
</dbReference>
<dbReference type="Proteomes" id="UP000253941">
    <property type="component" value="Unassembled WGS sequence"/>
</dbReference>
<keyword evidence="4" id="KW-1185">Reference proteome</keyword>
<evidence type="ECO:0000256" key="2">
    <source>
        <dbReference type="ARBA" id="ARBA00022679"/>
    </source>
</evidence>
<dbReference type="InterPro" id="IPR029063">
    <property type="entry name" value="SAM-dependent_MTases_sf"/>
</dbReference>
<dbReference type="AlphaFoldDB" id="A0A369TCV6"/>
<keyword evidence="1 3" id="KW-0489">Methyltransferase</keyword>
<proteinExistence type="predicted"/>
<dbReference type="Gene3D" id="3.40.50.12710">
    <property type="match status" value="1"/>
</dbReference>
<dbReference type="PANTHER" id="PTHR12049">
    <property type="entry name" value="PROTEIN ARGININE METHYLTRANSFERASE NDUFAF7, MITOCHONDRIAL"/>
    <property type="match status" value="1"/>
</dbReference>
<dbReference type="EMBL" id="QPMH01000004">
    <property type="protein sequence ID" value="RDD62652.1"/>
    <property type="molecule type" value="Genomic_DNA"/>
</dbReference>
<name>A0A369TCV6_9PROT</name>
<dbReference type="PANTHER" id="PTHR12049:SF7">
    <property type="entry name" value="PROTEIN ARGININE METHYLTRANSFERASE NDUFAF7, MITOCHONDRIAL"/>
    <property type="match status" value="1"/>
</dbReference>